<organism evidence="2 4">
    <name type="scientific">Archangium gephyra</name>
    <dbReference type="NCBI Taxonomy" id="48"/>
    <lineage>
        <taxon>Bacteria</taxon>
        <taxon>Pseudomonadati</taxon>
        <taxon>Myxococcota</taxon>
        <taxon>Myxococcia</taxon>
        <taxon>Myxococcales</taxon>
        <taxon>Cystobacterineae</taxon>
        <taxon>Archangiaceae</taxon>
        <taxon>Archangium</taxon>
    </lineage>
</organism>
<dbReference type="AlphaFoldDB" id="A0AAC8QAC8"/>
<dbReference type="KEGG" id="age:AA314_05417"/>
<feature type="domain" description="CHAT" evidence="1">
    <location>
        <begin position="72"/>
        <end position="340"/>
    </location>
</feature>
<dbReference type="InterPro" id="IPR024983">
    <property type="entry name" value="CHAT_dom"/>
</dbReference>
<accession>A0AAC8QAC8</accession>
<evidence type="ECO:0000313" key="5">
    <source>
        <dbReference type="Proteomes" id="UP000256345"/>
    </source>
</evidence>
<protein>
    <submittedName>
        <fullName evidence="3">CHAT domain-containing protein</fullName>
    </submittedName>
    <submittedName>
        <fullName evidence="2">High-affnity carbon uptake protein Hat/HatR</fullName>
    </submittedName>
</protein>
<gene>
    <name evidence="2" type="ORF">AA314_05417</name>
    <name evidence="3" type="ORF">ATI61_11640</name>
</gene>
<reference evidence="3 5" key="2">
    <citation type="submission" date="2018-08" db="EMBL/GenBank/DDBJ databases">
        <title>Genomic Encyclopedia of Archaeal and Bacterial Type Strains, Phase II (KMG-II): from individual species to whole genera.</title>
        <authorList>
            <person name="Goeker M."/>
        </authorList>
    </citation>
    <scope>NUCLEOTIDE SEQUENCE [LARGE SCALE GENOMIC DNA]</scope>
    <source>
        <strain evidence="3 5">DSM 2261</strain>
    </source>
</reference>
<keyword evidence="5" id="KW-1185">Reference proteome</keyword>
<dbReference type="Pfam" id="PF12770">
    <property type="entry name" value="CHAT"/>
    <property type="match status" value="1"/>
</dbReference>
<sequence>MASELWLEIDINRVGEELSATARGGQNVQLPAHSLGARFSSERVRQFGEWVKRAAADTASLTRSHPEGKALREAQDLYQALFQPGLLEILHKLQGAAGSEPVLLRLNPQELELKAIPWEALCRPGSTLDFLGTSQEVLLVRGVESTRFLQPREVKGAVRLLVISPSDEDAPERLRAMLHPSIQAGELEWLEPLTGPRASKSFLQDRLRREPVPHILHFIGHGGLDDEGAPSLQLVSREEEPPGFKVELLAQELMAAFRTDLRLVVLESCEGAQPGELASAAELLARSGAAAVVAHLWPVKADVARHCSAAFYRSLTQAAAQRGDVARSLHDARRSILGQYEQSAEAFSPVLYLRGHESTLFDFKRRKVVPPSPPTQVKPAASTDPGVGALLELLQQPFSLLLGDHGSGTFEPLHKLLREQLQEAPWTAPEHLPLSALAQRYALQSGEDELRLRFQEAVNRDVLPSMPLVEELARWLRPGFHITLLRQPVLELALAAHRPDVPLYVIQPSKSKERPLIRQHVAGKGWVPLAEPPASFNAKRDVVLVRLYRGYMPDPVFAPPLLTEDDYLRNVRELESVLPQTLADTILSTLANQPALLLGMSLLSWDHRHLLQCLFNRALPGRSTVLLEPEDATGNAWYEGRGLPRGVGIQTAQVASSGLAGLLTELRPGLRPGESQ</sequence>
<dbReference type="Proteomes" id="UP000035579">
    <property type="component" value="Chromosome"/>
</dbReference>
<dbReference type="EMBL" id="QUMU01000016">
    <property type="protein sequence ID" value="REG23572.1"/>
    <property type="molecule type" value="Genomic_DNA"/>
</dbReference>
<dbReference type="RefSeq" id="WP_047857760.1">
    <property type="nucleotide sequence ID" value="NZ_CP011509.1"/>
</dbReference>
<evidence type="ECO:0000259" key="1">
    <source>
        <dbReference type="Pfam" id="PF12770"/>
    </source>
</evidence>
<evidence type="ECO:0000313" key="3">
    <source>
        <dbReference type="EMBL" id="REG23572.1"/>
    </source>
</evidence>
<evidence type="ECO:0000313" key="2">
    <source>
        <dbReference type="EMBL" id="AKJ03791.1"/>
    </source>
</evidence>
<reference evidence="2 4" key="1">
    <citation type="submission" date="2015-05" db="EMBL/GenBank/DDBJ databases">
        <title>Genome assembly of Archangium gephyra DSM 2261.</title>
        <authorList>
            <person name="Sharma G."/>
            <person name="Subramanian S."/>
        </authorList>
    </citation>
    <scope>NUCLEOTIDE SEQUENCE [LARGE SCALE GENOMIC DNA]</scope>
    <source>
        <strain evidence="2 4">DSM 2261</strain>
    </source>
</reference>
<proteinExistence type="predicted"/>
<name>A0AAC8QAC8_9BACT</name>
<dbReference type="Proteomes" id="UP000256345">
    <property type="component" value="Unassembled WGS sequence"/>
</dbReference>
<dbReference type="EMBL" id="CP011509">
    <property type="protein sequence ID" value="AKJ03791.1"/>
    <property type="molecule type" value="Genomic_DNA"/>
</dbReference>
<evidence type="ECO:0000313" key="4">
    <source>
        <dbReference type="Proteomes" id="UP000035579"/>
    </source>
</evidence>